<organism evidence="1 2">
    <name type="scientific">Rhodococcus phage ChewyVIII</name>
    <dbReference type="NCBI Taxonomy" id="1887657"/>
    <lineage>
        <taxon>Viruses</taxon>
        <taxon>Duplodnaviria</taxon>
        <taxon>Heunggongvirae</taxon>
        <taxon>Uroviricota</taxon>
        <taxon>Caudoviricetes</taxon>
        <taxon>Chewyvirus</taxon>
        <taxon>Chewyvirus chewyVIII</taxon>
    </lineage>
</organism>
<name>A0A1C9EI17_9CAUD</name>
<gene>
    <name evidence="1" type="primary">3</name>
    <name evidence="1" type="ORF">SEA_CHEWYVIII_3</name>
</gene>
<protein>
    <submittedName>
        <fullName evidence="1">Uncharacterized protein</fullName>
    </submittedName>
</protein>
<dbReference type="RefSeq" id="YP_010754120.1">
    <property type="nucleotide sequence ID" value="NC_073456.1"/>
</dbReference>
<keyword evidence="2" id="KW-1185">Reference proteome</keyword>
<dbReference type="KEGG" id="vg:80018703"/>
<accession>A0A1C9EI17</accession>
<evidence type="ECO:0000313" key="1">
    <source>
        <dbReference type="EMBL" id="AON97426.1"/>
    </source>
</evidence>
<proteinExistence type="predicted"/>
<dbReference type="GeneID" id="80018703"/>
<evidence type="ECO:0000313" key="2">
    <source>
        <dbReference type="Proteomes" id="UP000221751"/>
    </source>
</evidence>
<dbReference type="EMBL" id="KX557288">
    <property type="protein sequence ID" value="AON97426.1"/>
    <property type="molecule type" value="Genomic_DNA"/>
</dbReference>
<dbReference type="Proteomes" id="UP000221751">
    <property type="component" value="Segment"/>
</dbReference>
<reference evidence="2" key="1">
    <citation type="submission" date="2016-07" db="EMBL/GenBank/DDBJ databases">
        <authorList>
            <person name="Florea S."/>
            <person name="Webb J.S."/>
            <person name="Jaromczyk J."/>
            <person name="Schardl C.L."/>
        </authorList>
    </citation>
    <scope>NUCLEOTIDE SEQUENCE [LARGE SCALE GENOMIC DNA]</scope>
</reference>
<sequence>MIVGIVAGVFVAAVIWWLLEIDKEWERDRVNAKIQRHYEIEKQELYMAKTRLEWELDRAFGRVAARMECINDEITWVQDRVVREENHKARMSA</sequence>